<keyword evidence="3" id="KW-0418">Kinase</keyword>
<dbReference type="PANTHER" id="PTHR10695">
    <property type="entry name" value="DEPHOSPHO-COA KINASE-RELATED"/>
    <property type="match status" value="1"/>
</dbReference>
<dbReference type="HAMAP" id="MF_00376">
    <property type="entry name" value="Dephospho_CoA_kinase"/>
    <property type="match status" value="1"/>
</dbReference>
<dbReference type="Gene3D" id="3.40.50.300">
    <property type="entry name" value="P-loop containing nucleotide triphosphate hydrolases"/>
    <property type="match status" value="1"/>
</dbReference>
<evidence type="ECO:0000256" key="2">
    <source>
        <dbReference type="ARBA" id="ARBA00022840"/>
    </source>
</evidence>
<reference evidence="3" key="1">
    <citation type="submission" date="2016-10" db="EMBL/GenBank/DDBJ databases">
        <title>Sequence of Gallionella enrichment culture.</title>
        <authorList>
            <person name="Poehlein A."/>
            <person name="Muehling M."/>
            <person name="Daniel R."/>
        </authorList>
    </citation>
    <scope>NUCLEOTIDE SEQUENCE</scope>
</reference>
<dbReference type="InterPro" id="IPR001977">
    <property type="entry name" value="Depp_CoAkinase"/>
</dbReference>
<dbReference type="SUPFAM" id="SSF52540">
    <property type="entry name" value="P-loop containing nucleoside triphosphate hydrolases"/>
    <property type="match status" value="1"/>
</dbReference>
<dbReference type="EMBL" id="MLJW01002557">
    <property type="protein sequence ID" value="OIQ74295.1"/>
    <property type="molecule type" value="Genomic_DNA"/>
</dbReference>
<proteinExistence type="inferred from homology"/>
<dbReference type="InterPro" id="IPR027417">
    <property type="entry name" value="P-loop_NTPase"/>
</dbReference>
<dbReference type="NCBIfam" id="TIGR00152">
    <property type="entry name" value="dephospho-CoA kinase"/>
    <property type="match status" value="1"/>
</dbReference>
<dbReference type="NCBIfam" id="NF002879">
    <property type="entry name" value="PRK03333.1"/>
    <property type="match status" value="1"/>
</dbReference>
<protein>
    <submittedName>
        <fullName evidence="3">Dephospho-CoA kinase</fullName>
        <ecNumber evidence="3">2.7.1.24</ecNumber>
    </submittedName>
</protein>
<organism evidence="3">
    <name type="scientific">mine drainage metagenome</name>
    <dbReference type="NCBI Taxonomy" id="410659"/>
    <lineage>
        <taxon>unclassified sequences</taxon>
        <taxon>metagenomes</taxon>
        <taxon>ecological metagenomes</taxon>
    </lineage>
</organism>
<gene>
    <name evidence="3" type="primary">coaE_13</name>
    <name evidence="3" type="ORF">GALL_440550</name>
</gene>
<keyword evidence="1" id="KW-0547">Nucleotide-binding</keyword>
<dbReference type="PANTHER" id="PTHR10695:SF46">
    <property type="entry name" value="BIFUNCTIONAL COENZYME A SYNTHASE-RELATED"/>
    <property type="match status" value="1"/>
</dbReference>
<dbReference type="GO" id="GO:0004140">
    <property type="term" value="F:dephospho-CoA kinase activity"/>
    <property type="evidence" value="ECO:0007669"/>
    <property type="project" value="UniProtKB-EC"/>
</dbReference>
<evidence type="ECO:0000256" key="1">
    <source>
        <dbReference type="ARBA" id="ARBA00022741"/>
    </source>
</evidence>
<comment type="caution">
    <text evidence="3">The sequence shown here is derived from an EMBL/GenBank/DDBJ whole genome shotgun (WGS) entry which is preliminary data.</text>
</comment>
<accession>A0A1J5Q2S3</accession>
<dbReference type="GO" id="GO:0005524">
    <property type="term" value="F:ATP binding"/>
    <property type="evidence" value="ECO:0007669"/>
    <property type="project" value="UniProtKB-KW"/>
</dbReference>
<dbReference type="GO" id="GO:0015937">
    <property type="term" value="P:coenzyme A biosynthetic process"/>
    <property type="evidence" value="ECO:0007669"/>
    <property type="project" value="InterPro"/>
</dbReference>
<name>A0A1J5Q2S3_9ZZZZ</name>
<evidence type="ECO:0000313" key="3">
    <source>
        <dbReference type="EMBL" id="OIQ74295.1"/>
    </source>
</evidence>
<dbReference type="Pfam" id="PF01121">
    <property type="entry name" value="CoaE"/>
    <property type="match status" value="1"/>
</dbReference>
<dbReference type="EC" id="2.7.1.24" evidence="3"/>
<dbReference type="PROSITE" id="PS51219">
    <property type="entry name" value="DPCK"/>
    <property type="match status" value="1"/>
</dbReference>
<dbReference type="AlphaFoldDB" id="A0A1J5Q2S3"/>
<keyword evidence="2" id="KW-0067">ATP-binding</keyword>
<keyword evidence="3" id="KW-0808">Transferase</keyword>
<sequence>MLLIALTGGIGSGKSTAAAVMGKHGAEVIEADQLARDVLAPGTAGLSAVRARFGDEVLNADGSLNRQTLAAMIFSDSDLRTALEQIVHPLVERAFHHIVDQLPKDSVVVYEIPLLAEVGRAEEFQLVIAIEAPLSVRIERLAKRGFTREQAMARISEQASNAERRAIADIVLTNSGDEASFVEALESTWNLRLKPFAANLAAGKPAEPEWMYGDLLPNLLPLQDQIFRIANRVGNAIDGDVSVCSMTELRFASGASDVAPKLFHLGFIETEPGHSFTSADPGRPLRLVVSRQ</sequence>
<dbReference type="CDD" id="cd02022">
    <property type="entry name" value="DPCK"/>
    <property type="match status" value="1"/>
</dbReference>